<keyword evidence="5" id="KW-0804">Transcription</keyword>
<dbReference type="GO" id="GO:0046983">
    <property type="term" value="F:protein dimerization activity"/>
    <property type="evidence" value="ECO:0007669"/>
    <property type="project" value="InterPro"/>
</dbReference>
<dbReference type="OrthoDB" id="6085656at2759"/>
<dbReference type="Gene3D" id="4.10.280.10">
    <property type="entry name" value="Helix-loop-helix DNA-binding domain"/>
    <property type="match status" value="1"/>
</dbReference>
<evidence type="ECO:0000256" key="1">
    <source>
        <dbReference type="ARBA" id="ARBA00004123"/>
    </source>
</evidence>
<feature type="region of interest" description="Disordered" evidence="7">
    <location>
        <begin position="175"/>
        <end position="233"/>
    </location>
</feature>
<feature type="region of interest" description="Disordered" evidence="7">
    <location>
        <begin position="1"/>
        <end position="37"/>
    </location>
</feature>
<evidence type="ECO:0000259" key="8">
    <source>
        <dbReference type="PROSITE" id="PS50888"/>
    </source>
</evidence>
<name>E4XKK5_OIKDI</name>
<protein>
    <recommendedName>
        <fullName evidence="8">BHLH domain-containing protein</fullName>
    </recommendedName>
</protein>
<sequence>MASYSRKEILPSAGSVGPIRSKIDRATSKPLMEKRRRERINKSLNELKSVLLEAYRRDSASCSKLEKADILEMSVRYIHSLKTPTGYPFPGAAPQVAPAQQENLRRVLATCPEISEESKRKILGSLSPNQPRIKPTPAPAQPPKQVSNPLNLPTQQQIAFQQQLLAAQLAQYQLAQQAARMSAPTPARSDSSGVSSDGETDSDAQSISSIENFNKTPVSEIRKGASSPIFRPW</sequence>
<reference evidence="9" key="1">
    <citation type="journal article" date="2010" name="Science">
        <title>Plasticity of animal genome architecture unmasked by rapid evolution of a pelagic tunicate.</title>
        <authorList>
            <person name="Denoeud F."/>
            <person name="Henriet S."/>
            <person name="Mungpakdee S."/>
            <person name="Aury J.M."/>
            <person name="Da Silva C."/>
            <person name="Brinkmann H."/>
            <person name="Mikhaleva J."/>
            <person name="Olsen L.C."/>
            <person name="Jubin C."/>
            <person name="Canestro C."/>
            <person name="Bouquet J.M."/>
            <person name="Danks G."/>
            <person name="Poulain J."/>
            <person name="Campsteijn C."/>
            <person name="Adamski M."/>
            <person name="Cross I."/>
            <person name="Yadetie F."/>
            <person name="Muffato M."/>
            <person name="Louis A."/>
            <person name="Butcher S."/>
            <person name="Tsagkogeorga G."/>
            <person name="Konrad A."/>
            <person name="Singh S."/>
            <person name="Jensen M.F."/>
            <person name="Cong E.H."/>
            <person name="Eikeseth-Otteraa H."/>
            <person name="Noel B."/>
            <person name="Anthouard V."/>
            <person name="Porcel B.M."/>
            <person name="Kachouri-Lafond R."/>
            <person name="Nishino A."/>
            <person name="Ugolini M."/>
            <person name="Chourrout P."/>
            <person name="Nishida H."/>
            <person name="Aasland R."/>
            <person name="Huzurbazar S."/>
            <person name="Westhof E."/>
            <person name="Delsuc F."/>
            <person name="Lehrach H."/>
            <person name="Reinhardt R."/>
            <person name="Weissenbach J."/>
            <person name="Roy S.W."/>
            <person name="Artiguenave F."/>
            <person name="Postlethwait J.H."/>
            <person name="Manak J.R."/>
            <person name="Thompson E.M."/>
            <person name="Jaillon O."/>
            <person name="Du Pasquier L."/>
            <person name="Boudinot P."/>
            <person name="Liberles D.A."/>
            <person name="Volff J.N."/>
            <person name="Philippe H."/>
            <person name="Lenhard B."/>
            <person name="Roest Crollius H."/>
            <person name="Wincker P."/>
            <person name="Chourrout D."/>
        </authorList>
    </citation>
    <scope>NUCLEOTIDE SEQUENCE [LARGE SCALE GENOMIC DNA]</scope>
</reference>
<keyword evidence="4" id="KW-0238">DNA-binding</keyword>
<dbReference type="CDD" id="cd11410">
    <property type="entry name" value="bHLH_O_HES"/>
    <property type="match status" value="1"/>
</dbReference>
<evidence type="ECO:0000256" key="5">
    <source>
        <dbReference type="ARBA" id="ARBA00023163"/>
    </source>
</evidence>
<keyword evidence="6" id="KW-0539">Nucleus</keyword>
<evidence type="ECO:0000313" key="9">
    <source>
        <dbReference type="EMBL" id="CBY10708.1"/>
    </source>
</evidence>
<organism evidence="9">
    <name type="scientific">Oikopleura dioica</name>
    <name type="common">Tunicate</name>
    <dbReference type="NCBI Taxonomy" id="34765"/>
    <lineage>
        <taxon>Eukaryota</taxon>
        <taxon>Metazoa</taxon>
        <taxon>Chordata</taxon>
        <taxon>Tunicata</taxon>
        <taxon>Appendicularia</taxon>
        <taxon>Copelata</taxon>
        <taxon>Oikopleuridae</taxon>
        <taxon>Oikopleura</taxon>
    </lineage>
</organism>
<feature type="compositionally biased region" description="Polar residues" evidence="7">
    <location>
        <begin position="188"/>
        <end position="217"/>
    </location>
</feature>
<dbReference type="SUPFAM" id="SSF47459">
    <property type="entry name" value="HLH, helix-loop-helix DNA-binding domain"/>
    <property type="match status" value="1"/>
</dbReference>
<dbReference type="InterPro" id="IPR011598">
    <property type="entry name" value="bHLH_dom"/>
</dbReference>
<proteinExistence type="predicted"/>
<dbReference type="SMART" id="SM00353">
    <property type="entry name" value="HLH"/>
    <property type="match status" value="1"/>
</dbReference>
<dbReference type="InParanoid" id="E4XKK5"/>
<dbReference type="AlphaFoldDB" id="E4XKK5"/>
<dbReference type="PANTHER" id="PTHR10985">
    <property type="entry name" value="BASIC HELIX-LOOP-HELIX TRANSCRIPTION FACTOR, HES-RELATED"/>
    <property type="match status" value="1"/>
</dbReference>
<dbReference type="PROSITE" id="PS50888">
    <property type="entry name" value="BHLH"/>
    <property type="match status" value="1"/>
</dbReference>
<evidence type="ECO:0000256" key="2">
    <source>
        <dbReference type="ARBA" id="ARBA00022491"/>
    </source>
</evidence>
<dbReference type="InterPro" id="IPR050370">
    <property type="entry name" value="HES_HEY"/>
</dbReference>
<dbReference type="Proteomes" id="UP000001307">
    <property type="component" value="Unassembled WGS sequence"/>
</dbReference>
<feature type="domain" description="BHLH" evidence="8">
    <location>
        <begin position="24"/>
        <end position="81"/>
    </location>
</feature>
<dbReference type="GO" id="GO:0003677">
    <property type="term" value="F:DNA binding"/>
    <property type="evidence" value="ECO:0007669"/>
    <property type="project" value="UniProtKB-KW"/>
</dbReference>
<evidence type="ECO:0000256" key="4">
    <source>
        <dbReference type="ARBA" id="ARBA00023125"/>
    </source>
</evidence>
<evidence type="ECO:0000256" key="6">
    <source>
        <dbReference type="ARBA" id="ARBA00023242"/>
    </source>
</evidence>
<dbReference type="FunFam" id="4.10.280.10:FF:000009">
    <property type="entry name" value="Transcription factor HES-1"/>
    <property type="match status" value="1"/>
</dbReference>
<feature type="region of interest" description="Disordered" evidence="7">
    <location>
        <begin position="119"/>
        <end position="150"/>
    </location>
</feature>
<feature type="compositionally biased region" description="Basic and acidic residues" evidence="7">
    <location>
        <begin position="21"/>
        <end position="35"/>
    </location>
</feature>
<evidence type="ECO:0000313" key="10">
    <source>
        <dbReference type="Proteomes" id="UP000001307"/>
    </source>
</evidence>
<accession>E4XKK5</accession>
<evidence type="ECO:0000256" key="7">
    <source>
        <dbReference type="SAM" id="MobiDB-lite"/>
    </source>
</evidence>
<dbReference type="InterPro" id="IPR036638">
    <property type="entry name" value="HLH_DNA-bd_sf"/>
</dbReference>
<dbReference type="EMBL" id="FN653065">
    <property type="protein sequence ID" value="CBY10708.1"/>
    <property type="molecule type" value="Genomic_DNA"/>
</dbReference>
<dbReference type="Pfam" id="PF00010">
    <property type="entry name" value="HLH"/>
    <property type="match status" value="1"/>
</dbReference>
<evidence type="ECO:0000256" key="3">
    <source>
        <dbReference type="ARBA" id="ARBA00023015"/>
    </source>
</evidence>
<keyword evidence="3" id="KW-0805">Transcription regulation</keyword>
<keyword evidence="2" id="KW-0678">Repressor</keyword>
<dbReference type="GO" id="GO:0005634">
    <property type="term" value="C:nucleus"/>
    <property type="evidence" value="ECO:0007669"/>
    <property type="project" value="UniProtKB-SubCell"/>
</dbReference>
<gene>
    <name evidence="9" type="ORF">GSOID_T00014217001</name>
</gene>
<keyword evidence="10" id="KW-1185">Reference proteome</keyword>
<comment type="subcellular location">
    <subcellularLocation>
        <location evidence="1">Nucleus</location>
    </subcellularLocation>
</comment>